<evidence type="ECO:0000256" key="1">
    <source>
        <dbReference type="SAM" id="MobiDB-lite"/>
    </source>
</evidence>
<dbReference type="EMBL" id="CADCUH010000140">
    <property type="protein sequence ID" value="CAA9353263.1"/>
    <property type="molecule type" value="Genomic_DNA"/>
</dbReference>
<feature type="region of interest" description="Disordered" evidence="1">
    <location>
        <begin position="1"/>
        <end position="62"/>
    </location>
</feature>
<gene>
    <name evidence="2" type="ORF">AVDCRST_MAG36-2128</name>
</gene>
<protein>
    <submittedName>
        <fullName evidence="2">Uncharacterized protein</fullName>
    </submittedName>
</protein>
<reference evidence="2" key="1">
    <citation type="submission" date="2020-02" db="EMBL/GenBank/DDBJ databases">
        <authorList>
            <person name="Meier V. D."/>
        </authorList>
    </citation>
    <scope>NUCLEOTIDE SEQUENCE</scope>
    <source>
        <strain evidence="2">AVDCRST_MAG36</strain>
    </source>
</reference>
<proteinExistence type="predicted"/>
<feature type="non-terminal residue" evidence="2">
    <location>
        <position position="71"/>
    </location>
</feature>
<feature type="non-terminal residue" evidence="2">
    <location>
        <position position="1"/>
    </location>
</feature>
<organism evidence="2">
    <name type="scientific">uncultured Nocardioidaceae bacterium</name>
    <dbReference type="NCBI Taxonomy" id="253824"/>
    <lineage>
        <taxon>Bacteria</taxon>
        <taxon>Bacillati</taxon>
        <taxon>Actinomycetota</taxon>
        <taxon>Actinomycetes</taxon>
        <taxon>Propionibacteriales</taxon>
        <taxon>Nocardioidaceae</taxon>
        <taxon>environmental samples</taxon>
    </lineage>
</organism>
<sequence>ARPATRSGPGGPRRCRAGGTQRPSRSPTVRRGRDEGQTVGRPRPLYSTWPVGARASQPCGERVAVRHRALL</sequence>
<evidence type="ECO:0000313" key="2">
    <source>
        <dbReference type="EMBL" id="CAA9353263.1"/>
    </source>
</evidence>
<accession>A0A6J4M9L5</accession>
<dbReference type="AlphaFoldDB" id="A0A6J4M9L5"/>
<name>A0A6J4M9L5_9ACTN</name>